<dbReference type="RefSeq" id="WP_004297814.1">
    <property type="nucleotide sequence ID" value="NZ_DS264574.1"/>
</dbReference>
<evidence type="ECO:0000313" key="11">
    <source>
        <dbReference type="Proteomes" id="UP000005475"/>
    </source>
</evidence>
<feature type="chain" id="PRO_5042862066" description="Glycoside hydrolase family 97 protein" evidence="6">
    <location>
        <begin position="20"/>
        <end position="667"/>
    </location>
</feature>
<accession>A0AAN3AC51</accession>
<evidence type="ECO:0000256" key="6">
    <source>
        <dbReference type="SAM" id="SignalP"/>
    </source>
</evidence>
<evidence type="ECO:0000256" key="1">
    <source>
        <dbReference type="ARBA" id="ARBA00001913"/>
    </source>
</evidence>
<proteinExistence type="predicted"/>
<evidence type="ECO:0000259" key="7">
    <source>
        <dbReference type="Pfam" id="PF10566"/>
    </source>
</evidence>
<dbReference type="EMBL" id="AAXF02000033">
    <property type="protein sequence ID" value="EDO13872.1"/>
    <property type="molecule type" value="Genomic_DNA"/>
</dbReference>
<keyword evidence="5" id="KW-0326">Glycosidase</keyword>
<reference evidence="11" key="2">
    <citation type="submission" date="2007-04" db="EMBL/GenBank/DDBJ databases">
        <title>Draft genome sequence of Bacteroides ovatus (ATCC 8483).</title>
        <authorList>
            <person name="Sudarsanam P."/>
            <person name="Ley R."/>
            <person name="Guruge J."/>
            <person name="Turnbaugh P.J."/>
            <person name="Mahowald M."/>
            <person name="Liep D."/>
            <person name="Gordon J."/>
        </authorList>
    </citation>
    <scope>NUCLEOTIDE SEQUENCE [LARGE SCALE GENOMIC DNA]</scope>
    <source>
        <strain evidence="11">ATCC 8483 / DSM 1896 / JCM 5824 / BCRC 10623 / CCUG 4943 / NCTC 11153</strain>
    </source>
</reference>
<dbReference type="InterPro" id="IPR017853">
    <property type="entry name" value="GH"/>
</dbReference>
<evidence type="ECO:0000256" key="2">
    <source>
        <dbReference type="ARBA" id="ARBA00011245"/>
    </source>
</evidence>
<dbReference type="GO" id="GO:0016798">
    <property type="term" value="F:hydrolase activity, acting on glycosyl bonds"/>
    <property type="evidence" value="ECO:0007669"/>
    <property type="project" value="UniProtKB-KW"/>
</dbReference>
<reference evidence="10 11" key="1">
    <citation type="submission" date="2007-03" db="EMBL/GenBank/DDBJ databases">
        <authorList>
            <person name="Fulton L."/>
            <person name="Clifton S."/>
            <person name="Fulton B."/>
            <person name="Xu J."/>
            <person name="Minx P."/>
            <person name="Pepin K.H."/>
            <person name="Johnson M."/>
            <person name="Thiruvilangam P."/>
            <person name="Bhonagiri V."/>
            <person name="Nash W.E."/>
            <person name="Mardis E.R."/>
            <person name="Wilson R.K."/>
        </authorList>
    </citation>
    <scope>NUCLEOTIDE SEQUENCE [LARGE SCALE GENOMIC DNA]</scope>
    <source>
        <strain evidence="11">ATCC 8483 / DSM 1896 / JCM 5824 / BCRC 10623 / CCUG 4943 / NCTC 11153</strain>
    </source>
</reference>
<evidence type="ECO:0000256" key="4">
    <source>
        <dbReference type="ARBA" id="ARBA00022837"/>
    </source>
</evidence>
<comment type="cofactor">
    <cofactor evidence="1">
        <name>Ca(2+)</name>
        <dbReference type="ChEBI" id="CHEBI:29108"/>
    </cofactor>
</comment>
<dbReference type="Gene3D" id="2.70.98.10">
    <property type="match status" value="1"/>
</dbReference>
<dbReference type="AlphaFoldDB" id="A0AAN3AC51"/>
<protein>
    <recommendedName>
        <fullName evidence="12">Glycoside hydrolase family 97 protein</fullName>
    </recommendedName>
</protein>
<evidence type="ECO:0000313" key="10">
    <source>
        <dbReference type="EMBL" id="EDO13872.1"/>
    </source>
</evidence>
<organism evidence="10 11">
    <name type="scientific">Bacteroides ovatus (strain ATCC 8483 / DSM 1896 / JCM 5824 / BCRC 10623 / CCUG 4943 / NCTC 11153)</name>
    <dbReference type="NCBI Taxonomy" id="411476"/>
    <lineage>
        <taxon>Bacteria</taxon>
        <taxon>Pseudomonadati</taxon>
        <taxon>Bacteroidota</taxon>
        <taxon>Bacteroidia</taxon>
        <taxon>Bacteroidales</taxon>
        <taxon>Bacteroidaceae</taxon>
        <taxon>Bacteroides</taxon>
    </lineage>
</organism>
<dbReference type="PANTHER" id="PTHR35803">
    <property type="entry name" value="GLUCAN 1,4-ALPHA-GLUCOSIDASE SUSB-RELATED"/>
    <property type="match status" value="1"/>
</dbReference>
<dbReference type="Gene3D" id="3.20.20.70">
    <property type="entry name" value="Aldolase class I"/>
    <property type="match status" value="1"/>
</dbReference>
<dbReference type="InterPro" id="IPR019563">
    <property type="entry name" value="GH97_catalytic"/>
</dbReference>
<keyword evidence="4" id="KW-0106">Calcium</keyword>
<dbReference type="Proteomes" id="UP000005475">
    <property type="component" value="Unassembled WGS sequence"/>
</dbReference>
<dbReference type="InterPro" id="IPR013780">
    <property type="entry name" value="Glyco_hydro_b"/>
</dbReference>
<dbReference type="InterPro" id="IPR029486">
    <property type="entry name" value="GH97_N"/>
</dbReference>
<evidence type="ECO:0000256" key="3">
    <source>
        <dbReference type="ARBA" id="ARBA00022801"/>
    </source>
</evidence>
<feature type="domain" description="Glycosyl-hydrolase 97 catalytic" evidence="7">
    <location>
        <begin position="318"/>
        <end position="466"/>
    </location>
</feature>
<comment type="caution">
    <text evidence="10">The sequence shown here is derived from an EMBL/GenBank/DDBJ whole genome shotgun (WGS) entry which is preliminary data.</text>
</comment>
<dbReference type="InterPro" id="IPR013785">
    <property type="entry name" value="Aldolase_TIM"/>
</dbReference>
<sequence>MKRINLSFLMFVIAVTVMADDTVVSPDGRLNVCVNNKNGMPVYSVSYDGKFVLTESRLGLVANYADFSKNLKLKDVQREDNVVKDYYMINTKQNKFHYVSNKMDLIFENKDGHCMTVAFCVANNSVAFRYELQKPNNEKGIPLSAVILKETTSFRLAEAATSFLCQQSLPMVGFARTKPSYEETYEADVPVAQRKSNSKQGFTFPCLFRIPDGDINYWALVSETGVTSNYCGSRLSDYNQETGYSLLFPQEGENNGIGSVTPAVPVPSATPWRTITVGNSLKPIVETTVQFDVLDPLYETKYDYKPGRYTWSWILWGDSSMNWDDQVKFVDLASVMGYEYILVDALWDSRIGYEGIERLAKYAKGKNVELLLWYNSNGAVNDAPQGPHGVMNNCIARKRDMKWMQKIGVKGIKVDFFGGDKQQTMQLYEEILSDANEYGLQVIFHGCTLPRGWERLYPNFVASEAALASENMNFTNRFSRSEGFDMTLHPFCRNAVASFDWGGVFMNKRFSKNNKSRHPRYTSDIFELATAITNQTNVNCVAIMPNNLEDMPQHVLDFARNIPTTWQETQFIDGYPTKYCIIARKHDGHWYIGGLNGTDHPMTLTVNLPMLAGKIVKYYVDKPRRIIKQEDKENVDSYASELTSLKIDKSGNAKVTLQPLGGIIIVE</sequence>
<evidence type="ECO:0008006" key="12">
    <source>
        <dbReference type="Google" id="ProtNLM"/>
    </source>
</evidence>
<dbReference type="Pfam" id="PF14508">
    <property type="entry name" value="GH97_N"/>
    <property type="match status" value="1"/>
</dbReference>
<comment type="subunit">
    <text evidence="2">Monomer.</text>
</comment>
<evidence type="ECO:0000259" key="9">
    <source>
        <dbReference type="Pfam" id="PF14509"/>
    </source>
</evidence>
<evidence type="ECO:0000259" key="8">
    <source>
        <dbReference type="Pfam" id="PF14508"/>
    </source>
</evidence>
<dbReference type="Pfam" id="PF10566">
    <property type="entry name" value="Glyco_hydro_97"/>
    <property type="match status" value="1"/>
</dbReference>
<dbReference type="GO" id="GO:0030246">
    <property type="term" value="F:carbohydrate binding"/>
    <property type="evidence" value="ECO:0007669"/>
    <property type="project" value="InterPro"/>
</dbReference>
<dbReference type="Pfam" id="PF14509">
    <property type="entry name" value="GH97_C"/>
    <property type="match status" value="1"/>
</dbReference>
<dbReference type="InterPro" id="IPR052720">
    <property type="entry name" value="Glycosyl_hydrolase_97"/>
</dbReference>
<keyword evidence="6" id="KW-0732">Signal</keyword>
<dbReference type="PANTHER" id="PTHR35803:SF2">
    <property type="entry name" value="RETAINING ALPHA-GALACTOSIDASE"/>
    <property type="match status" value="1"/>
</dbReference>
<feature type="signal peptide" evidence="6">
    <location>
        <begin position="1"/>
        <end position="19"/>
    </location>
</feature>
<dbReference type="Gene3D" id="2.60.40.1180">
    <property type="entry name" value="Golgi alpha-mannosidase II"/>
    <property type="match status" value="1"/>
</dbReference>
<evidence type="ECO:0000256" key="5">
    <source>
        <dbReference type="ARBA" id="ARBA00023295"/>
    </source>
</evidence>
<dbReference type="InterPro" id="IPR029483">
    <property type="entry name" value="GH97_C"/>
</dbReference>
<dbReference type="InterPro" id="IPR014718">
    <property type="entry name" value="GH-type_carb-bd"/>
</dbReference>
<gene>
    <name evidence="10" type="ORF">BACOVA_00497</name>
</gene>
<name>A0AAN3AC51_BACO1</name>
<dbReference type="SUPFAM" id="SSF51445">
    <property type="entry name" value="(Trans)glycosidases"/>
    <property type="match status" value="1"/>
</dbReference>
<keyword evidence="3" id="KW-0378">Hydrolase</keyword>
<feature type="domain" description="Glycosyl-hydrolase 97 C-terminal oligomerisation" evidence="9">
    <location>
        <begin position="565"/>
        <end position="665"/>
    </location>
</feature>
<feature type="domain" description="Glycosyl-hydrolase 97 N-terminal" evidence="8">
    <location>
        <begin position="23"/>
        <end position="296"/>
    </location>
</feature>
<dbReference type="GeneID" id="29456023"/>